<dbReference type="AlphaFoldDB" id="A0A1F5ZY00"/>
<evidence type="ECO:0000256" key="1">
    <source>
        <dbReference type="SAM" id="MobiDB-lite"/>
    </source>
</evidence>
<evidence type="ECO:0000313" key="2">
    <source>
        <dbReference type="EMBL" id="OGG17321.1"/>
    </source>
</evidence>
<evidence type="ECO:0000313" key="3">
    <source>
        <dbReference type="Proteomes" id="UP000176253"/>
    </source>
</evidence>
<gene>
    <name evidence="2" type="ORF">A3D78_06310</name>
</gene>
<reference evidence="2 3" key="1">
    <citation type="journal article" date="2016" name="Nat. Commun.">
        <title>Thousands of microbial genomes shed light on interconnected biogeochemical processes in an aquifer system.</title>
        <authorList>
            <person name="Anantharaman K."/>
            <person name="Brown C.T."/>
            <person name="Hug L.A."/>
            <person name="Sharon I."/>
            <person name="Castelle C.J."/>
            <person name="Probst A.J."/>
            <person name="Thomas B.C."/>
            <person name="Singh A."/>
            <person name="Wilkins M.J."/>
            <person name="Karaoz U."/>
            <person name="Brodie E.L."/>
            <person name="Williams K.H."/>
            <person name="Hubbard S.S."/>
            <person name="Banfield J.F."/>
        </authorList>
    </citation>
    <scope>NUCLEOTIDE SEQUENCE [LARGE SCALE GENOMIC DNA]</scope>
</reference>
<accession>A0A1F5ZY00</accession>
<sequence length="227" mass="25299">MLPLEPEYRLHARPPEPHSPYTWSQRYDKRLYLTQIRIELGTKGILDALDNPPPGFNTQIIPQVKESLVSAWQKLTSLFVNGGFITSRGELLGLPASTTPELAEQLNQLDVAYYSRLSSARLLAGDPYFDLFDASTMFIFIPTGFYTTIESEAEGKRSFISCKQNNTSKVLYPGGPLFKSMDRLIAGEYDAHNVPHMVGSAAASKTLFHDISRLNVSITTPRDGTLI</sequence>
<protein>
    <submittedName>
        <fullName evidence="2">Uncharacterized protein</fullName>
    </submittedName>
</protein>
<comment type="caution">
    <text evidence="2">The sequence shown here is derived from an EMBL/GenBank/DDBJ whole genome shotgun (WGS) entry which is preliminary data.</text>
</comment>
<dbReference type="EMBL" id="MFJM01000041">
    <property type="protein sequence ID" value="OGG17321.1"/>
    <property type="molecule type" value="Genomic_DNA"/>
</dbReference>
<proteinExistence type="predicted"/>
<dbReference type="STRING" id="1798383.A3D78_06310"/>
<organism evidence="2 3">
    <name type="scientific">Candidatus Gottesmanbacteria bacterium RIFCSPHIGHO2_02_FULL_39_14</name>
    <dbReference type="NCBI Taxonomy" id="1798383"/>
    <lineage>
        <taxon>Bacteria</taxon>
        <taxon>Candidatus Gottesmaniibacteriota</taxon>
    </lineage>
</organism>
<feature type="region of interest" description="Disordered" evidence="1">
    <location>
        <begin position="1"/>
        <end position="21"/>
    </location>
</feature>
<dbReference type="Proteomes" id="UP000176253">
    <property type="component" value="Unassembled WGS sequence"/>
</dbReference>
<name>A0A1F5ZY00_9BACT</name>
<feature type="compositionally biased region" description="Basic and acidic residues" evidence="1">
    <location>
        <begin position="1"/>
        <end position="16"/>
    </location>
</feature>